<proteinExistence type="inferred from homology"/>
<dbReference type="EMBL" id="JASTZU010000063">
    <property type="protein sequence ID" value="MDL4842792.1"/>
    <property type="molecule type" value="Genomic_DNA"/>
</dbReference>
<dbReference type="InterPro" id="IPR023095">
    <property type="entry name" value="Ade_MeTrfase_dom_2"/>
</dbReference>
<gene>
    <name evidence="7" type="ORF">QQS35_20365</name>
</gene>
<dbReference type="InterPro" id="IPR029063">
    <property type="entry name" value="SAM-dependent_MTases_sf"/>
</dbReference>
<organism evidence="7 8">
    <name type="scientific">Aquibacillus rhizosphaerae</name>
    <dbReference type="NCBI Taxonomy" id="3051431"/>
    <lineage>
        <taxon>Bacteria</taxon>
        <taxon>Bacillati</taxon>
        <taxon>Bacillota</taxon>
        <taxon>Bacilli</taxon>
        <taxon>Bacillales</taxon>
        <taxon>Bacillaceae</taxon>
        <taxon>Aquibacillus</taxon>
    </lineage>
</organism>
<evidence type="ECO:0000256" key="5">
    <source>
        <dbReference type="ARBA" id="ARBA00022691"/>
    </source>
</evidence>
<dbReference type="PANTHER" id="PTHR30481:SF2">
    <property type="entry name" value="SITE-SPECIFIC DNA-METHYLTRANSFERASE (ADENINE-SPECIFIC)"/>
    <property type="match status" value="1"/>
</dbReference>
<dbReference type="PIRSF" id="PIRSF000398">
    <property type="entry name" value="M_m6A_EcoRV"/>
    <property type="match status" value="1"/>
</dbReference>
<reference evidence="7 8" key="1">
    <citation type="submission" date="2023-06" db="EMBL/GenBank/DDBJ databases">
        <title>Aquibacillus rhizosphaerae LR5S19.</title>
        <authorList>
            <person name="Sun J.-Q."/>
        </authorList>
    </citation>
    <scope>NUCLEOTIDE SEQUENCE [LARGE SCALE GENOMIC DNA]</scope>
    <source>
        <strain evidence="7 8">LR5S19</strain>
    </source>
</reference>
<evidence type="ECO:0000313" key="7">
    <source>
        <dbReference type="EMBL" id="MDL4842792.1"/>
    </source>
</evidence>
<sequence>MIIIPVTDSPLRYPGGKTQMKKFVVDILKENTIHENYVEPFAGGSGVALFLLFNNYVNRIYINDLDPCIYSFWNSVLNQTTEFIKLIEETPVTLKEWHYQRTIQKNPDRFTELEIGFATFFLNRTNVSGIITGGPLGGKNQQSNYKIDCRFNKVNLIKKIKRIASFKEMIELTNHDAEDFISNEICKLNPENTLIFFDPPYYKQGKNLYSNFYDHDDHVSLSEKIKSLTDYFWITTYDSSEEIEKIYSGISQKEYSLNYSANNIRKATELLFYSDRIALPDSENIYYIEKV</sequence>
<dbReference type="Gene3D" id="3.40.50.150">
    <property type="entry name" value="Vaccinia Virus protein VP39"/>
    <property type="match status" value="1"/>
</dbReference>
<dbReference type="InterPro" id="IPR012327">
    <property type="entry name" value="MeTrfase_D12"/>
</dbReference>
<dbReference type="RefSeq" id="WP_285934085.1">
    <property type="nucleotide sequence ID" value="NZ_JASTZU010000063.1"/>
</dbReference>
<dbReference type="Proteomes" id="UP001235343">
    <property type="component" value="Unassembled WGS sequence"/>
</dbReference>
<keyword evidence="8" id="KW-1185">Reference proteome</keyword>
<evidence type="ECO:0000256" key="1">
    <source>
        <dbReference type="ARBA" id="ARBA00006594"/>
    </source>
</evidence>
<evidence type="ECO:0000256" key="4">
    <source>
        <dbReference type="ARBA" id="ARBA00022679"/>
    </source>
</evidence>
<evidence type="ECO:0000313" key="8">
    <source>
        <dbReference type="Proteomes" id="UP001235343"/>
    </source>
</evidence>
<comment type="catalytic activity">
    <reaction evidence="6">
        <text>a 2'-deoxyadenosine in DNA + S-adenosyl-L-methionine = an N(6)-methyl-2'-deoxyadenosine in DNA + S-adenosyl-L-homocysteine + H(+)</text>
        <dbReference type="Rhea" id="RHEA:15197"/>
        <dbReference type="Rhea" id="RHEA-COMP:12418"/>
        <dbReference type="Rhea" id="RHEA-COMP:12419"/>
        <dbReference type="ChEBI" id="CHEBI:15378"/>
        <dbReference type="ChEBI" id="CHEBI:57856"/>
        <dbReference type="ChEBI" id="CHEBI:59789"/>
        <dbReference type="ChEBI" id="CHEBI:90615"/>
        <dbReference type="ChEBI" id="CHEBI:90616"/>
        <dbReference type="EC" id="2.1.1.72"/>
    </reaction>
</comment>
<dbReference type="SUPFAM" id="SSF53335">
    <property type="entry name" value="S-adenosyl-L-methionine-dependent methyltransferases"/>
    <property type="match status" value="1"/>
</dbReference>
<dbReference type="EC" id="2.1.1.72" evidence="2"/>
<keyword evidence="3 7" id="KW-0489">Methyltransferase</keyword>
<keyword evidence="5" id="KW-0949">S-adenosyl-L-methionine</keyword>
<accession>A0ABT7LAB7</accession>
<dbReference type="Pfam" id="PF02086">
    <property type="entry name" value="MethyltransfD12"/>
    <property type="match status" value="1"/>
</dbReference>
<name>A0ABT7LAB7_9BACI</name>
<dbReference type="Gene3D" id="1.10.1020.10">
    <property type="entry name" value="Adenine-specific Methyltransferase, Domain 2"/>
    <property type="match status" value="1"/>
</dbReference>
<evidence type="ECO:0000256" key="3">
    <source>
        <dbReference type="ARBA" id="ARBA00022603"/>
    </source>
</evidence>
<keyword evidence="4 7" id="KW-0808">Transferase</keyword>
<dbReference type="PANTHER" id="PTHR30481">
    <property type="entry name" value="DNA ADENINE METHYLASE"/>
    <property type="match status" value="1"/>
</dbReference>
<dbReference type="GO" id="GO:0008168">
    <property type="term" value="F:methyltransferase activity"/>
    <property type="evidence" value="ECO:0007669"/>
    <property type="project" value="UniProtKB-KW"/>
</dbReference>
<dbReference type="PRINTS" id="PR00505">
    <property type="entry name" value="D12N6MTFRASE"/>
</dbReference>
<comment type="similarity">
    <text evidence="1">Belongs to the N(4)/N(6)-methyltransferase family.</text>
</comment>
<protein>
    <recommendedName>
        <fullName evidence="2">site-specific DNA-methyltransferase (adenine-specific)</fullName>
        <ecNumber evidence="2">2.1.1.72</ecNumber>
    </recommendedName>
</protein>
<evidence type="ECO:0000256" key="6">
    <source>
        <dbReference type="ARBA" id="ARBA00047942"/>
    </source>
</evidence>
<dbReference type="GO" id="GO:0032259">
    <property type="term" value="P:methylation"/>
    <property type="evidence" value="ECO:0007669"/>
    <property type="project" value="UniProtKB-KW"/>
</dbReference>
<comment type="caution">
    <text evidence="7">The sequence shown here is derived from an EMBL/GenBank/DDBJ whole genome shotgun (WGS) entry which is preliminary data.</text>
</comment>
<evidence type="ECO:0000256" key="2">
    <source>
        <dbReference type="ARBA" id="ARBA00011900"/>
    </source>
</evidence>
<dbReference type="InterPro" id="IPR012263">
    <property type="entry name" value="M_m6A_EcoRV"/>
</dbReference>